<evidence type="ECO:0000313" key="3">
    <source>
        <dbReference type="Proteomes" id="UP000565155"/>
    </source>
</evidence>
<protein>
    <submittedName>
        <fullName evidence="2">Uncharacterized protein</fullName>
    </submittedName>
</protein>
<sequence length="130" mass="14465">MNSKPLPVVTNIGNRHSLQNHLDTLLDVASAQDKNLQAINKAYSGLIKSLISAAQGKEEINKSQLDCIKILLAEHKHLNKVVADIEELIKKVRIYQDEEEAKHTPSKSSSKQKISLPRIPLDTPMYGGMK</sequence>
<dbReference type="AlphaFoldDB" id="A0A7Y0N091"/>
<dbReference type="RefSeq" id="WP_169628977.1">
    <property type="nucleotide sequence ID" value="NZ_JABCMA010000028.1"/>
</dbReference>
<organism evidence="2 3">
    <name type="scientific">Vibrio alginolyticus</name>
    <dbReference type="NCBI Taxonomy" id="663"/>
    <lineage>
        <taxon>Bacteria</taxon>
        <taxon>Pseudomonadati</taxon>
        <taxon>Pseudomonadota</taxon>
        <taxon>Gammaproteobacteria</taxon>
        <taxon>Vibrionales</taxon>
        <taxon>Vibrionaceae</taxon>
        <taxon>Vibrio</taxon>
    </lineage>
</organism>
<evidence type="ECO:0000313" key="2">
    <source>
        <dbReference type="EMBL" id="NMR75719.1"/>
    </source>
</evidence>
<proteinExistence type="predicted"/>
<gene>
    <name evidence="2" type="ORF">HKB35_19060</name>
</gene>
<evidence type="ECO:0000256" key="1">
    <source>
        <dbReference type="SAM" id="MobiDB-lite"/>
    </source>
</evidence>
<name>A0A7Y0N091_VIBAL</name>
<reference evidence="2 3" key="1">
    <citation type="submission" date="2020-04" db="EMBL/GenBank/DDBJ databases">
        <title>Whole-genome sequencing of Vibrio spp. from China reveals different genetic environments of blaCTX-M-14 among diverse lineages.</title>
        <authorList>
            <person name="Zheng Z."/>
            <person name="Ye L."/>
            <person name="Chen S."/>
        </authorList>
    </citation>
    <scope>NUCLEOTIDE SEQUENCE [LARGE SCALE GENOMIC DNA]</scope>
    <source>
        <strain evidence="2 3">Vb1636</strain>
    </source>
</reference>
<dbReference type="Proteomes" id="UP000565155">
    <property type="component" value="Unassembled WGS sequence"/>
</dbReference>
<feature type="region of interest" description="Disordered" evidence="1">
    <location>
        <begin position="97"/>
        <end position="130"/>
    </location>
</feature>
<dbReference type="EMBL" id="JABCMA010000028">
    <property type="protein sequence ID" value="NMR75719.1"/>
    <property type="molecule type" value="Genomic_DNA"/>
</dbReference>
<accession>A0A7Y0N091</accession>
<comment type="caution">
    <text evidence="2">The sequence shown here is derived from an EMBL/GenBank/DDBJ whole genome shotgun (WGS) entry which is preliminary data.</text>
</comment>